<dbReference type="RefSeq" id="WP_260747409.1">
    <property type="nucleotide sequence ID" value="NZ_CP092109.1"/>
</dbReference>
<dbReference type="InterPro" id="IPR014997">
    <property type="entry name" value="DUF1847"/>
</dbReference>
<accession>A0ABY5ZMW9</accession>
<proteinExistence type="predicted"/>
<dbReference type="EMBL" id="CP092109">
    <property type="protein sequence ID" value="UWZ79054.1"/>
    <property type="molecule type" value="Genomic_DNA"/>
</dbReference>
<reference evidence="1" key="1">
    <citation type="journal article" date="2022" name="Environ. Microbiol.">
        <title>Geoalkalibacter halelectricus SAP #1 sp. nov. possessing extracellular electron transfer and mineral#reducing capabilities from a haloalkaline environment.</title>
        <authorList>
            <person name="Yadav S."/>
            <person name="Singh R."/>
            <person name="Sundharam S.S."/>
            <person name="Chaudhary S."/>
            <person name="Krishnamurthi S."/>
            <person name="Patil S.A."/>
        </authorList>
    </citation>
    <scope>NUCLEOTIDE SEQUENCE</scope>
    <source>
        <strain evidence="1">SAP-1</strain>
    </source>
</reference>
<organism evidence="1 2">
    <name type="scientific">Geoalkalibacter halelectricus</name>
    <dbReference type="NCBI Taxonomy" id="2847045"/>
    <lineage>
        <taxon>Bacteria</taxon>
        <taxon>Pseudomonadati</taxon>
        <taxon>Thermodesulfobacteriota</taxon>
        <taxon>Desulfuromonadia</taxon>
        <taxon>Desulfuromonadales</taxon>
        <taxon>Geoalkalibacteraceae</taxon>
        <taxon>Geoalkalibacter</taxon>
    </lineage>
</organism>
<dbReference type="Pfam" id="PF08901">
    <property type="entry name" value="DUF1847"/>
    <property type="match status" value="1"/>
</dbReference>
<evidence type="ECO:0000313" key="2">
    <source>
        <dbReference type="Proteomes" id="UP001060414"/>
    </source>
</evidence>
<keyword evidence="2" id="KW-1185">Reference proteome</keyword>
<evidence type="ECO:0000313" key="1">
    <source>
        <dbReference type="EMBL" id="UWZ79054.1"/>
    </source>
</evidence>
<dbReference type="Proteomes" id="UP001060414">
    <property type="component" value="Chromosome"/>
</dbReference>
<protein>
    <submittedName>
        <fullName evidence="1">DUF1847 domain-containing protein</fullName>
    </submittedName>
</protein>
<name>A0ABY5ZMW9_9BACT</name>
<sequence length="250" mass="27355">MSERDDKTLQCTTCSPLWKKQGTTYCWSDPAAKPGMPGYCPSQSEAELIEESFKKYTADDEEARLAKVAAVVEGLCYQPVTGSDAVNARWTRVEDTLALAGLMGWKKIGIASCIGLLEESERLADILRAQGFEPLSVCCKAGSIDKLELGVQEEHKVRPGTFEPACNPIAQARMLDAAGAEMSIIVGLCVGHDMLFARHSKAPVTTLVVKDRVTGHNPVAVLYGQNFYYKRLQKQKVLDENALERAQGKS</sequence>
<gene>
    <name evidence="1" type="ORF">L9S41_15415</name>
</gene>